<accession>A0AAX0VI44</accession>
<evidence type="ECO:0000313" key="2">
    <source>
        <dbReference type="Proteomes" id="UP000234847"/>
    </source>
</evidence>
<sequence>MSTARRLAPLDLLAGLVMEDGRRWGEVAHPFQRADASAVLAQDGPRRHFLLRGRGMSKTTDVAAMTLALLLCEAPERSRSHVYAVDADQAALFADAFAGFVGRTPGLAGAVDVKARTVTVRGTGASLTIETSDGASAYGTRPWLTVVDELSMWPSTQNYRQLWGAIVSAVPKVPGSRLVVIGTAGPPAGLGAEVWESVQAAPSWRTARTPGPSPWWSEADVESTRADLTASDWRRLILCEWAEGDDSLTTPDDVEAAIRGGSTVLEPRPGVQYVAALDVGTRRDLTALAVGHRERRAEGPVVVVDRVLYWRPPAGGRVDLAEVEAVVLRVCRQYRARLRFDRMQAEQMTANLERAGVTVREYVFSAQGANRLARGIHGALRDRALSLPDDAEVRDEFLSTRLVETAPGVVKLSNPRGSHDDIVTAVGMIVADFMERPDDSGARATVPRGRIERRATSGSIREAGGVRGAGLPGMPAGHPGAYGIAAARIPGRGGASTQSATRWGR</sequence>
<name>A0AAX0VI44_MICLU</name>
<dbReference type="RefSeq" id="WP_101966156.1">
    <property type="nucleotide sequence ID" value="NZ_JBIVHP010000015.1"/>
</dbReference>
<dbReference type="InterPro" id="IPR027417">
    <property type="entry name" value="P-loop_NTPase"/>
</dbReference>
<organism evidence="1 2">
    <name type="scientific">Micrococcus luteus</name>
    <name type="common">Micrococcus lysodeikticus</name>
    <dbReference type="NCBI Taxonomy" id="1270"/>
    <lineage>
        <taxon>Bacteria</taxon>
        <taxon>Bacillati</taxon>
        <taxon>Actinomycetota</taxon>
        <taxon>Actinomycetes</taxon>
        <taxon>Micrococcales</taxon>
        <taxon>Micrococcaceae</taxon>
        <taxon>Micrococcus</taxon>
    </lineage>
</organism>
<dbReference type="Gene3D" id="3.30.420.240">
    <property type="match status" value="1"/>
</dbReference>
<gene>
    <name evidence="1" type="ORF">CYJ95_11020</name>
</gene>
<dbReference type="Proteomes" id="UP000234847">
    <property type="component" value="Unassembled WGS sequence"/>
</dbReference>
<dbReference type="AlphaFoldDB" id="A0AAX0VI44"/>
<reference evidence="1 2" key="1">
    <citation type="submission" date="2017-12" db="EMBL/GenBank/DDBJ databases">
        <title>Phylogenetic diversity of female urinary microbiome.</title>
        <authorList>
            <person name="Thomas-White K."/>
            <person name="Wolfe A.J."/>
        </authorList>
    </citation>
    <scope>NUCLEOTIDE SEQUENCE [LARGE SCALE GENOMIC DNA]</scope>
    <source>
        <strain evidence="1 2">UMB0038</strain>
    </source>
</reference>
<comment type="caution">
    <text evidence="1">The sequence shown here is derived from an EMBL/GenBank/DDBJ whole genome shotgun (WGS) entry which is preliminary data.</text>
</comment>
<dbReference type="EMBL" id="PKJT01000015">
    <property type="protein sequence ID" value="PKZ79821.1"/>
    <property type="molecule type" value="Genomic_DNA"/>
</dbReference>
<protein>
    <recommendedName>
        <fullName evidence="3">Phage terminase-like protein, large subunit</fullName>
    </recommendedName>
</protein>
<evidence type="ECO:0008006" key="3">
    <source>
        <dbReference type="Google" id="ProtNLM"/>
    </source>
</evidence>
<dbReference type="Gene3D" id="3.40.50.300">
    <property type="entry name" value="P-loop containing nucleotide triphosphate hydrolases"/>
    <property type="match status" value="1"/>
</dbReference>
<evidence type="ECO:0000313" key="1">
    <source>
        <dbReference type="EMBL" id="PKZ79821.1"/>
    </source>
</evidence>
<proteinExistence type="predicted"/>